<dbReference type="Pfam" id="PF05118">
    <property type="entry name" value="Asp_Arg_Hydrox"/>
    <property type="match status" value="1"/>
</dbReference>
<dbReference type="RefSeq" id="WP_048756144.1">
    <property type="nucleotide sequence ID" value="NZ_CCAZ020000001.1"/>
</dbReference>
<protein>
    <submittedName>
        <fullName evidence="3">Aspartyl/Asparaginyl beta-hydroxylase</fullName>
    </submittedName>
</protein>
<dbReference type="OrthoDB" id="21665at2"/>
<keyword evidence="1" id="KW-0472">Membrane</keyword>
<feature type="domain" description="Aspartyl/asparaginy/proline hydroxylase" evidence="2">
    <location>
        <begin position="143"/>
        <end position="235"/>
    </location>
</feature>
<evidence type="ECO:0000259" key="2">
    <source>
        <dbReference type="Pfam" id="PF05118"/>
    </source>
</evidence>
<dbReference type="Gene3D" id="2.60.120.330">
    <property type="entry name" value="B-lactam Antibiotic, Isopenicillin N Synthase, Chain"/>
    <property type="match status" value="1"/>
</dbReference>
<feature type="transmembrane region" description="Helical" evidence="1">
    <location>
        <begin position="55"/>
        <end position="76"/>
    </location>
</feature>
<name>A0A090N778_AFIFE</name>
<evidence type="ECO:0000313" key="3">
    <source>
        <dbReference type="EMBL" id="CEG08128.1"/>
    </source>
</evidence>
<accession>A0A090N778</accession>
<dbReference type="InterPro" id="IPR027443">
    <property type="entry name" value="IPNS-like_sf"/>
</dbReference>
<gene>
    <name evidence="3" type="ORF">BN961_01539</name>
</gene>
<evidence type="ECO:0000313" key="4">
    <source>
        <dbReference type="Proteomes" id="UP000035762"/>
    </source>
</evidence>
<keyword evidence="1" id="KW-0812">Transmembrane</keyword>
<keyword evidence="1" id="KW-1133">Transmembrane helix</keyword>
<dbReference type="AlphaFoldDB" id="A0A090N778"/>
<dbReference type="InterPro" id="IPR007803">
    <property type="entry name" value="Asp/Arg/Pro-Hydrxlase"/>
</dbReference>
<feature type="transmembrane region" description="Helical" evidence="1">
    <location>
        <begin position="12"/>
        <end position="35"/>
    </location>
</feature>
<organism evidence="3 4">
    <name type="scientific">Afipia felis</name>
    <name type="common">Cat scratch disease bacillus</name>
    <dbReference type="NCBI Taxonomy" id="1035"/>
    <lineage>
        <taxon>Bacteria</taxon>
        <taxon>Pseudomonadati</taxon>
        <taxon>Pseudomonadota</taxon>
        <taxon>Alphaproteobacteria</taxon>
        <taxon>Hyphomicrobiales</taxon>
        <taxon>Nitrobacteraceae</taxon>
        <taxon>Afipia</taxon>
    </lineage>
</organism>
<reference evidence="3 4" key="1">
    <citation type="journal article" date="2014" name="Genome Announc.">
        <title>Genome Sequence of Afipia felis Strain 76713, Isolated in Hospital Water Using an Amoeba Co-Culture Procedure.</title>
        <authorList>
            <person name="Benamar S."/>
            <person name="La Scola B."/>
            <person name="Croce O."/>
        </authorList>
    </citation>
    <scope>NUCLEOTIDE SEQUENCE [LARGE SCALE GENOMIC DNA]</scope>
    <source>
        <strain evidence="3 4">76713</strain>
    </source>
</reference>
<evidence type="ECO:0000256" key="1">
    <source>
        <dbReference type="SAM" id="Phobius"/>
    </source>
</evidence>
<dbReference type="STRING" id="1035.BN961_01539"/>
<comment type="caution">
    <text evidence="3">The sequence shown here is derived from an EMBL/GenBank/DDBJ whole genome shotgun (WGS) entry which is preliminary data.</text>
</comment>
<proteinExistence type="predicted"/>
<sequence>MDKGTRKRLRRLGIFAVVILAGLYFVPYLLVFYLICGALDVARHHKVTYELVEKYFMGNGILTWLLSPLNLLIDLFSRKNIGVFKLQDLPPEHRAEIEACVAAFRVNGDLVKQRVAETLGTSKRGMLTFRWFNKPQPSLIRIPELEREHRFIKTVAISVFNTRERTSWHFGPLRLTFRVLCNLDPINSRDVYIQADDKIHYWVDDPLFIFDDTFFHCSINDVDQVRYCLFMDIVRSNRAQGMFDRAVDIAAFISGSLKTMFYKNWSFIR</sequence>
<dbReference type="Proteomes" id="UP000035762">
    <property type="component" value="Unassembled WGS sequence"/>
</dbReference>
<dbReference type="EMBL" id="CCAZ020000001">
    <property type="protein sequence ID" value="CEG08128.1"/>
    <property type="molecule type" value="Genomic_DNA"/>
</dbReference>
<keyword evidence="4" id="KW-1185">Reference proteome</keyword>